<accession>A0ABS7QM96</accession>
<proteinExistence type="predicted"/>
<keyword evidence="2" id="KW-1185">Reference proteome</keyword>
<sequence length="163" mass="17129">MLLGATTTGCGVGAGAPDSWNYVNADGVAFAHPKDWTNLPSSALPHGALAGAVWKQDGKEIATVEVLPAPGKGWPARPKGAKVKRSPAFTLGDKPADQVTYTYRHGKHGPSTRVVYLRVVDARDRPVLIRIQGEGPDFTQGMADMIADSVQVGTVGKGNIVKT</sequence>
<reference evidence="1 2" key="1">
    <citation type="submission" date="2021-08" db="EMBL/GenBank/DDBJ databases">
        <title>Streptomyces sp. PTM05 isolated from lichen.</title>
        <authorList>
            <person name="Somphong A."/>
            <person name="Phongsopitanun W."/>
            <person name="Tanasupawat S."/>
        </authorList>
    </citation>
    <scope>NUCLEOTIDE SEQUENCE [LARGE SCALE GENOMIC DNA]</scope>
    <source>
        <strain evidence="1 2">Ptm05</strain>
    </source>
</reference>
<dbReference type="EMBL" id="JAINVZ010000002">
    <property type="protein sequence ID" value="MBY8884058.1"/>
    <property type="molecule type" value="Genomic_DNA"/>
</dbReference>
<name>A0ABS7QM96_9ACTN</name>
<protein>
    <submittedName>
        <fullName evidence="1">Uncharacterized protein</fullName>
    </submittedName>
</protein>
<evidence type="ECO:0000313" key="1">
    <source>
        <dbReference type="EMBL" id="MBY8884058.1"/>
    </source>
</evidence>
<organism evidence="1 2">
    <name type="scientific">Streptantibioticus parmotrematis</name>
    <dbReference type="NCBI Taxonomy" id="2873249"/>
    <lineage>
        <taxon>Bacteria</taxon>
        <taxon>Bacillati</taxon>
        <taxon>Actinomycetota</taxon>
        <taxon>Actinomycetes</taxon>
        <taxon>Kitasatosporales</taxon>
        <taxon>Streptomycetaceae</taxon>
        <taxon>Streptantibioticus</taxon>
    </lineage>
</organism>
<evidence type="ECO:0000313" key="2">
    <source>
        <dbReference type="Proteomes" id="UP001198565"/>
    </source>
</evidence>
<gene>
    <name evidence="1" type="ORF">K7472_04265</name>
</gene>
<comment type="caution">
    <text evidence="1">The sequence shown here is derived from an EMBL/GenBank/DDBJ whole genome shotgun (WGS) entry which is preliminary data.</text>
</comment>
<dbReference type="Proteomes" id="UP001198565">
    <property type="component" value="Unassembled WGS sequence"/>
</dbReference>